<dbReference type="EMBL" id="JAIW01000050">
    <property type="protein sequence ID" value="KLE09199.1"/>
    <property type="molecule type" value="Genomic_DNA"/>
</dbReference>
<feature type="transmembrane region" description="Helical" evidence="1">
    <location>
        <begin position="391"/>
        <end position="411"/>
    </location>
</feature>
<dbReference type="RefSeq" id="WP_046998422.1">
    <property type="nucleotide sequence ID" value="NZ_JAIW01000050.1"/>
</dbReference>
<feature type="transmembrane region" description="Helical" evidence="1">
    <location>
        <begin position="149"/>
        <end position="172"/>
    </location>
</feature>
<evidence type="ECO:0000313" key="2">
    <source>
        <dbReference type="EMBL" id="KLE09199.1"/>
    </source>
</evidence>
<dbReference type="PATRIC" id="fig|1447263.3.peg.1421"/>
<feature type="transmembrane region" description="Helical" evidence="1">
    <location>
        <begin position="423"/>
        <end position="439"/>
    </location>
</feature>
<accession>A0A0G9KRL8</accession>
<feature type="transmembrane region" description="Helical" evidence="1">
    <location>
        <begin position="481"/>
        <end position="502"/>
    </location>
</feature>
<gene>
    <name evidence="2" type="ORF">AF80_07270</name>
</gene>
<dbReference type="PANTHER" id="PTHR34219:SF4">
    <property type="entry name" value="PEPSY DOMAIN-CONTAINING PROTEIN"/>
    <property type="match status" value="1"/>
</dbReference>
<feature type="transmembrane region" description="Helical" evidence="1">
    <location>
        <begin position="446"/>
        <end position="466"/>
    </location>
</feature>
<evidence type="ECO:0000256" key="1">
    <source>
        <dbReference type="SAM" id="Phobius"/>
    </source>
</evidence>
<feature type="transmembrane region" description="Helical" evidence="1">
    <location>
        <begin position="12"/>
        <end position="38"/>
    </location>
</feature>
<proteinExistence type="predicted"/>
<evidence type="ECO:0000313" key="3">
    <source>
        <dbReference type="Proteomes" id="UP000035154"/>
    </source>
</evidence>
<name>A0A0G9KRL8_9BACT</name>
<dbReference type="AlphaFoldDB" id="A0A0G9KRL8"/>
<keyword evidence="1" id="KW-0812">Transmembrane</keyword>
<keyword evidence="1" id="KW-0472">Membrane</keyword>
<dbReference type="PANTHER" id="PTHR34219">
    <property type="entry name" value="IRON-REGULATED INNER MEMBRANE PROTEIN-RELATED"/>
    <property type="match status" value="1"/>
</dbReference>
<dbReference type="Pfam" id="PF03929">
    <property type="entry name" value="PepSY_TM"/>
    <property type="match status" value="1"/>
</dbReference>
<dbReference type="InterPro" id="IPR005625">
    <property type="entry name" value="PepSY-ass_TM"/>
</dbReference>
<dbReference type="Proteomes" id="UP000035154">
    <property type="component" value="Unassembled WGS sequence"/>
</dbReference>
<organism evidence="2 3">
    <name type="scientific">Aliarcobacter butzleri L355</name>
    <dbReference type="NCBI Taxonomy" id="1447263"/>
    <lineage>
        <taxon>Bacteria</taxon>
        <taxon>Pseudomonadati</taxon>
        <taxon>Campylobacterota</taxon>
        <taxon>Epsilonproteobacteria</taxon>
        <taxon>Campylobacterales</taxon>
        <taxon>Arcobacteraceae</taxon>
        <taxon>Aliarcobacter</taxon>
    </lineage>
</organism>
<keyword evidence="1" id="KW-1133">Transmembrane helix</keyword>
<protein>
    <submittedName>
        <fullName evidence="2">Uncharacterized protein</fullName>
    </submittedName>
</protein>
<feature type="transmembrane region" description="Helical" evidence="1">
    <location>
        <begin position="193"/>
        <end position="218"/>
    </location>
</feature>
<feature type="transmembrane region" description="Helical" evidence="1">
    <location>
        <begin position="350"/>
        <end position="371"/>
    </location>
</feature>
<sequence length="523" mass="60644">MKNSFYQSMSLTHTWVSLIVGWAIFFILVTGTISFFMYDITRWLQPERPLEVNLVEKPQDEQLNAMFDFLSKESPEAKTWMIKLPHIKNQPDNGASRTEIIVRSSLDYGKKYYFNPNTLEEMNPIQVRQTQGGVLFRDLHHKFHYIDKYLGIILTGILAFLALVTVVSGVIIHKRIFKDFFTFRSNRNKRSWLDIHNISGVLTLPFVVMILYTGLVYYSPYYVTIPYKMIEDKKEERKEAKKALEDSSSLPILERPSANIKDMLVEAEKKYGVGNIAYIKVSRNNSQGLVVDMMPPFGSEITRYTPEPLRFSGISGEKLEATNKPTTGRLTFLTLISLHEAWVFDYSLRWLLFICGVMSSIMVATGLNLWVLKRKEKNISFGFKIVEKLNIGVFVGLLVGVAGFFIANRLLPTLMFERASWEVHILFLVWLWMIFYAFYRPVKKAWVESFYIASFSFALIPIINFLTTNKHLGVTLVQGDFVLAMVDITMLLFALCFVLFGYRLQKKWQRVENVKDEKIKEQL</sequence>
<comment type="caution">
    <text evidence="2">The sequence shown here is derived from an EMBL/GenBank/DDBJ whole genome shotgun (WGS) entry which is preliminary data.</text>
</comment>
<reference evidence="2 3" key="1">
    <citation type="submission" date="2014-01" db="EMBL/GenBank/DDBJ databases">
        <title>Development of a Comparative Genomic Fingerprinting Assay for High Resolution Genotyping of Arcobacter butzleri.</title>
        <authorList>
            <person name="Webb A.L."/>
            <person name="Inglis G.D."/>
            <person name="Kruczkiewicz P."/>
            <person name="Selinger L.B."/>
            <person name="Taboada E.N."/>
        </authorList>
    </citation>
    <scope>NUCLEOTIDE SEQUENCE [LARGE SCALE GENOMIC DNA]</scope>
    <source>
        <strain evidence="2 3">L355</strain>
    </source>
</reference>